<dbReference type="Proteomes" id="UP000051256">
    <property type="component" value="Unassembled WGS sequence"/>
</dbReference>
<feature type="domain" description="Metalloenzyme" evidence="5">
    <location>
        <begin position="6"/>
        <end position="263"/>
    </location>
</feature>
<evidence type="ECO:0000256" key="3">
    <source>
        <dbReference type="ARBA" id="ARBA00023211"/>
    </source>
</evidence>
<comment type="caution">
    <text evidence="6">The sequence shown here is derived from an EMBL/GenBank/DDBJ whole genome shotgun (WGS) entry which is preliminary data.</text>
</comment>
<accession>A0A0R2CT56</accession>
<reference evidence="6 7" key="1">
    <citation type="journal article" date="2015" name="Genome Announc.">
        <title>Expanding the biotechnology potential of lactobacilli through comparative genomics of 213 strains and associated genera.</title>
        <authorList>
            <person name="Sun Z."/>
            <person name="Harris H.M."/>
            <person name="McCann A."/>
            <person name="Guo C."/>
            <person name="Argimon S."/>
            <person name="Zhang W."/>
            <person name="Yang X."/>
            <person name="Jeffery I.B."/>
            <person name="Cooney J.C."/>
            <person name="Kagawa T.F."/>
            <person name="Liu W."/>
            <person name="Song Y."/>
            <person name="Salvetti E."/>
            <person name="Wrobel A."/>
            <person name="Rasinkangas P."/>
            <person name="Parkhill J."/>
            <person name="Rea M.C."/>
            <person name="O'Sullivan O."/>
            <person name="Ritari J."/>
            <person name="Douillard F.P."/>
            <person name="Paul Ross R."/>
            <person name="Yang R."/>
            <person name="Briner A.E."/>
            <person name="Felis G.E."/>
            <person name="de Vos W.M."/>
            <person name="Barrangou R."/>
            <person name="Klaenhammer T.R."/>
            <person name="Caufield P.W."/>
            <person name="Cui Y."/>
            <person name="Zhang H."/>
            <person name="O'Toole P.W."/>
        </authorList>
    </citation>
    <scope>NUCLEOTIDE SEQUENCE [LARGE SCALE GENOMIC DNA]</scope>
    <source>
        <strain evidence="6 7">DSM 24302</strain>
    </source>
</reference>
<dbReference type="GO" id="GO:0009117">
    <property type="term" value="P:nucleotide metabolic process"/>
    <property type="evidence" value="ECO:0007669"/>
    <property type="project" value="InterPro"/>
</dbReference>
<keyword evidence="2" id="KW-0479">Metal-binding</keyword>
<dbReference type="EMBL" id="AYZR01000004">
    <property type="protein sequence ID" value="KRM94528.1"/>
    <property type="molecule type" value="Genomic_DNA"/>
</dbReference>
<evidence type="ECO:0000256" key="4">
    <source>
        <dbReference type="ARBA" id="ARBA00023235"/>
    </source>
</evidence>
<dbReference type="PANTHER" id="PTHR21110">
    <property type="entry name" value="PHOSPHOPENTOMUTASE"/>
    <property type="match status" value="1"/>
</dbReference>
<keyword evidence="7" id="KW-1185">Reference proteome</keyword>
<dbReference type="Gene3D" id="3.40.720.10">
    <property type="entry name" value="Alkaline Phosphatase, subunit A"/>
    <property type="match status" value="1"/>
</dbReference>
<comment type="similarity">
    <text evidence="1">Belongs to the phosphopentomutase family.</text>
</comment>
<dbReference type="Pfam" id="PF01676">
    <property type="entry name" value="Metalloenzyme"/>
    <property type="match status" value="1"/>
</dbReference>
<proteinExistence type="inferred from homology"/>
<evidence type="ECO:0000313" key="7">
    <source>
        <dbReference type="Proteomes" id="UP000051256"/>
    </source>
</evidence>
<dbReference type="InterPro" id="IPR010045">
    <property type="entry name" value="DeoB"/>
</dbReference>
<gene>
    <name evidence="6" type="ORF">FC56_GL001486</name>
</gene>
<dbReference type="PANTHER" id="PTHR21110:SF0">
    <property type="entry name" value="PHOSPHOPENTOMUTASE"/>
    <property type="match status" value="1"/>
</dbReference>
<dbReference type="STRING" id="1423802.FC56_GL001486"/>
<evidence type="ECO:0000256" key="1">
    <source>
        <dbReference type="ARBA" id="ARBA00010373"/>
    </source>
</evidence>
<dbReference type="SUPFAM" id="SSF53649">
    <property type="entry name" value="Alkaline phosphatase-like"/>
    <property type="match status" value="1"/>
</dbReference>
<dbReference type="PATRIC" id="fig|1423802.4.peg.1504"/>
<protein>
    <submittedName>
        <fullName evidence="6">Phosphopentomutase</fullName>
    </submittedName>
</protein>
<dbReference type="AlphaFoldDB" id="A0A0R2CT56"/>
<sequence length="280" mass="30966">MNFNRVIILDIPSLGIGEASDANRFHSVGADTLGHVLSSINRSVALPNLTALGLGNIRWANPLTAVPQVSNPRGFFSQIHMASESRSEFAGLREMFDYQGIDRVESLFGTLKAAQLHNTRVSLLAPFTSYLANQRGVEDQVAIAGDQQAFNALRERIELGTPGVIYTRLVDCQTAAIEQDPTRYMTSLEHIDRHLGRIMDDMFASDILLITASYAHDFLMDGPRPTREYLPLLAYTPQIKTGHSLGIRRTLGDIAISTLDVFDLLPIKQPIARSFLGEMQ</sequence>
<organism evidence="6 7">
    <name type="scientific">Lentilactobacillus senioris DSM 24302 = JCM 17472</name>
    <dbReference type="NCBI Taxonomy" id="1423802"/>
    <lineage>
        <taxon>Bacteria</taxon>
        <taxon>Bacillati</taxon>
        <taxon>Bacillota</taxon>
        <taxon>Bacilli</taxon>
        <taxon>Lactobacillales</taxon>
        <taxon>Lactobacillaceae</taxon>
        <taxon>Lentilactobacillus</taxon>
    </lineage>
</organism>
<dbReference type="GO" id="GO:0008973">
    <property type="term" value="F:phosphopentomutase activity"/>
    <property type="evidence" value="ECO:0007669"/>
    <property type="project" value="InterPro"/>
</dbReference>
<dbReference type="InterPro" id="IPR006124">
    <property type="entry name" value="Metalloenzyme"/>
</dbReference>
<evidence type="ECO:0000313" key="6">
    <source>
        <dbReference type="EMBL" id="KRM94528.1"/>
    </source>
</evidence>
<dbReference type="RefSeq" id="WP_056977782.1">
    <property type="nucleotide sequence ID" value="NZ_AYZR01000004.1"/>
</dbReference>
<name>A0A0R2CT56_9LACO</name>
<evidence type="ECO:0000256" key="2">
    <source>
        <dbReference type="ARBA" id="ARBA00022723"/>
    </source>
</evidence>
<dbReference type="GO" id="GO:0000287">
    <property type="term" value="F:magnesium ion binding"/>
    <property type="evidence" value="ECO:0007669"/>
    <property type="project" value="InterPro"/>
</dbReference>
<dbReference type="GO" id="GO:0005829">
    <property type="term" value="C:cytosol"/>
    <property type="evidence" value="ECO:0007669"/>
    <property type="project" value="TreeGrafter"/>
</dbReference>
<keyword evidence="3" id="KW-0464">Manganese</keyword>
<dbReference type="InterPro" id="IPR017850">
    <property type="entry name" value="Alkaline_phosphatase_core_sf"/>
</dbReference>
<evidence type="ECO:0000259" key="5">
    <source>
        <dbReference type="Pfam" id="PF01676"/>
    </source>
</evidence>
<dbReference type="GO" id="GO:0043094">
    <property type="term" value="P:metabolic compound salvage"/>
    <property type="evidence" value="ECO:0007669"/>
    <property type="project" value="InterPro"/>
</dbReference>
<keyword evidence="4" id="KW-0413">Isomerase</keyword>